<dbReference type="KEGG" id="rpq:rpr22_0486"/>
<name>D5AX50_RICPP</name>
<dbReference type="AlphaFoldDB" id="D5AX50"/>
<proteinExistence type="predicted"/>
<gene>
    <name evidence="1" type="ORF">rpr22_0486</name>
</gene>
<organism evidence="1 2">
    <name type="scientific">Rickettsia prowazekii (strain Rp22)</name>
    <dbReference type="NCBI Taxonomy" id="449216"/>
    <lineage>
        <taxon>Bacteria</taxon>
        <taxon>Pseudomonadati</taxon>
        <taxon>Pseudomonadota</taxon>
        <taxon>Alphaproteobacteria</taxon>
        <taxon>Rickettsiales</taxon>
        <taxon>Rickettsiaceae</taxon>
        <taxon>Rickettsieae</taxon>
        <taxon>Rickettsia</taxon>
        <taxon>typhus group</taxon>
    </lineage>
</organism>
<reference evidence="1 2" key="1">
    <citation type="journal article" date="2010" name="Genome Res.">
        <title>Genomic, proteomic, and transcriptomic analysis of virulent and avirulent Rickettsia prowazekii reveals its adaptive mutation capabilities.</title>
        <authorList>
            <person name="Bechah Y."/>
            <person name="El Karkouri K."/>
            <person name="Mediannikov O."/>
            <person name="Leroy Q."/>
            <person name="Pelletier N."/>
            <person name="Robert C."/>
            <person name="Medigue C."/>
            <person name="Mege J.L."/>
            <person name="Raoult D."/>
        </authorList>
    </citation>
    <scope>NUCLEOTIDE SEQUENCE [LARGE SCALE GENOMIC DNA]</scope>
    <source>
        <strain evidence="1 2">Rp22</strain>
    </source>
</reference>
<dbReference type="PATRIC" id="fig|449216.3.peg.468"/>
<protein>
    <submittedName>
        <fullName evidence="1">Uncharacterized protein</fullName>
    </submittedName>
</protein>
<evidence type="ECO:0000313" key="1">
    <source>
        <dbReference type="EMBL" id="ADE29989.1"/>
    </source>
</evidence>
<dbReference type="HOGENOM" id="CLU_3316157_0_0_5"/>
<dbReference type="EMBL" id="CP001584">
    <property type="protein sequence ID" value="ADE29989.1"/>
    <property type="molecule type" value="Genomic_DNA"/>
</dbReference>
<evidence type="ECO:0000313" key="2">
    <source>
        <dbReference type="Proteomes" id="UP000006931"/>
    </source>
</evidence>
<sequence length="39" mass="4450">MSISEASKLAHVNLFFKKKQCRNRLDIIVVTKTTNSTIN</sequence>
<accession>D5AX50</accession>
<dbReference type="Proteomes" id="UP000006931">
    <property type="component" value="Chromosome"/>
</dbReference>